<evidence type="ECO:0000313" key="1">
    <source>
        <dbReference type="EMBL" id="AIU36783.1"/>
    </source>
</evidence>
<dbReference type="EMBL" id="MN696170">
    <property type="protein sequence ID" value="QGZ00082.1"/>
    <property type="molecule type" value="Genomic_DNA"/>
</dbReference>
<evidence type="ECO:0000313" key="9">
    <source>
        <dbReference type="EMBL" id="QGY99798.1"/>
    </source>
</evidence>
<reference evidence="5" key="4">
    <citation type="journal article" date="2019" name="Viruses">
        <title>Genome Analysis of A Novel South African Cydia pomonella granulovirus (CpGV-SA) with Resistance-Breaking Potential.</title>
        <authorList>
            <person name="Motsoeneng B."/>
            <person name="Jukes M.D."/>
            <person name="Knox C.M."/>
            <person name="Hill M.P."/>
            <person name="Moore S.D."/>
        </authorList>
    </citation>
    <scope>NUCLEOTIDE SEQUENCE</scope>
    <source>
        <strain evidence="5">CpGV-SA</strain>
    </source>
</reference>
<dbReference type="EMBL" id="KM217575">
    <property type="protein sequence ID" value="AIU37062.1"/>
    <property type="molecule type" value="Genomic_DNA"/>
</dbReference>
<dbReference type="EMBL" id="MN696171">
    <property type="protein sequence ID" value="QGZ00223.1"/>
    <property type="molecule type" value="Genomic_DNA"/>
</dbReference>
<evidence type="ECO:0000313" key="8">
    <source>
        <dbReference type="EMBL" id="QGY99656.1"/>
    </source>
</evidence>
<dbReference type="InterPro" id="IPR009855">
    <property type="entry name" value="Baculo_LEF-10"/>
</dbReference>
<dbReference type="EMBL" id="MN696167">
    <property type="protein sequence ID" value="QGY99656.1"/>
    <property type="molecule type" value="Genomic_DNA"/>
</dbReference>
<dbReference type="EMBL" id="KM217574">
    <property type="protein sequence ID" value="AIU36920.1"/>
    <property type="molecule type" value="Genomic_DNA"/>
</dbReference>
<evidence type="ECO:0000313" key="12">
    <source>
        <dbReference type="EMBL" id="QGZ00223.1"/>
    </source>
</evidence>
<reference evidence="2" key="2">
    <citation type="submission" date="2014-07" db="EMBL/GenBank/DDBJ databases">
        <title>Comparative genomics of CpGV: Evolution of a crop protection agent.</title>
        <authorList>
            <person name="Radtke P.C."/>
            <person name="Jehle J.A."/>
        </authorList>
    </citation>
    <scope>NUCLEOTIDE SEQUENCE</scope>
    <source>
        <strain evidence="2">CpGV-I07</strain>
    </source>
</reference>
<evidence type="ECO:0000313" key="5">
    <source>
        <dbReference type="EMBL" id="QDW81196.1"/>
    </source>
</evidence>
<reference evidence="4" key="1">
    <citation type="journal article" date="2014" name="Proc. Natl. Acad. Sci. U.S.A.">
        <title>Baculovirus resistance in codling moth is virus isolate-dependent and the consequence of a mutation in viral gene pe38.</title>
        <authorList>
            <person name="Gebhardt M.M."/>
            <person name="Eberle K.E."/>
            <person name="Radtke P."/>
            <person name="Jehle J.A."/>
        </authorList>
    </citation>
    <scope>NUCLEOTIDE SEQUENCE</scope>
    <source>
        <strain evidence="2">CpGV-I07</strain>
        <strain evidence="4">CpGV-I12</strain>
        <strain evidence="3">CpGV-M</strain>
        <strain evidence="1">CpGV-S</strain>
    </source>
</reference>
<dbReference type="EMBL" id="KM217576">
    <property type="protein sequence ID" value="AIU37204.1"/>
    <property type="molecule type" value="Genomic_DNA"/>
</dbReference>
<sequence>MVLDKLAKSMVESDDNILNGILQDNARLINNKYLTFNVLHHNNELRRTCYGTIDCCLPTGARCTEAMSTASQSDELCSVTDEGSQSNLL</sequence>
<proteinExistence type="predicted"/>
<evidence type="ECO:0000313" key="2">
    <source>
        <dbReference type="EMBL" id="AIU36920.1"/>
    </source>
</evidence>
<protein>
    <submittedName>
        <fullName evidence="4 5 6">Lef-10</fullName>
    </submittedName>
</protein>
<dbReference type="KEGG" id="vg:921401"/>
<evidence type="ECO:0000313" key="10">
    <source>
        <dbReference type="EMBL" id="QGY99940.1"/>
    </source>
</evidence>
<organism evidence="4">
    <name type="scientific">Cydia pomonella granulosis virus</name>
    <name type="common">CpGV</name>
    <name type="synonym">Cydia pomonella granulovirus</name>
    <dbReference type="NCBI Taxonomy" id="28289"/>
    <lineage>
        <taxon>Viruses</taxon>
        <taxon>Viruses incertae sedis</taxon>
        <taxon>Naldaviricetes</taxon>
        <taxon>Lefavirales</taxon>
        <taxon>Baculoviridae</taxon>
        <taxon>Betabaculovirus</taxon>
        <taxon>Betabaculovirus cypomonellae</taxon>
    </lineage>
</organism>
<accession>A0A097P255</accession>
<dbReference type="EMBL" id="MN696166">
    <property type="protein sequence ID" value="QGY99514.1"/>
    <property type="molecule type" value="Genomic_DNA"/>
</dbReference>
<evidence type="ECO:0000313" key="6">
    <source>
        <dbReference type="EMBL" id="QGY99372.1"/>
    </source>
</evidence>
<evidence type="ECO:0000313" key="7">
    <source>
        <dbReference type="EMBL" id="QGY99514.1"/>
    </source>
</evidence>
<dbReference type="EMBL" id="MN075941">
    <property type="protein sequence ID" value="QDW81196.1"/>
    <property type="molecule type" value="Genomic_DNA"/>
</dbReference>
<evidence type="ECO:0000313" key="4">
    <source>
        <dbReference type="EMBL" id="AIU37204.1"/>
    </source>
</evidence>
<reference evidence="6" key="3">
    <citation type="journal article" date="2019" name="Virology">
        <title>Single nucleotide polymorphism (SNP) frequencies and distribution reveal complex genetic composition of seven novel natural isolates of Cydia pomonella granulovirus.</title>
        <authorList>
            <person name="Fan J."/>
            <person name="Wennmann J.T."/>
            <person name="Wang D."/>
            <person name="Jehle J.A."/>
        </authorList>
    </citation>
    <scope>NUCLEOTIDE SEQUENCE</scope>
    <source>
        <strain evidence="6">CpGV-ALE</strain>
        <strain evidence="7">CpGV-JQ</strain>
        <strain evidence="8">CpGV-KS1</strain>
        <strain evidence="9">CpGV-KS2</strain>
        <strain evidence="10">CpGV-WW</strain>
        <strain evidence="12">CpGV-ZY</strain>
        <strain evidence="11">CpGV-ZY2</strain>
    </source>
</reference>
<dbReference type="OrthoDB" id="28515at10239"/>
<evidence type="ECO:0000313" key="11">
    <source>
        <dbReference type="EMBL" id="QGZ00082.1"/>
    </source>
</evidence>
<name>A0A097P255_GVCP</name>
<dbReference type="EMBL" id="KM217573">
    <property type="protein sequence ID" value="AIU36783.1"/>
    <property type="molecule type" value="Genomic_DNA"/>
</dbReference>
<dbReference type="EMBL" id="MN696169">
    <property type="protein sequence ID" value="QGY99940.1"/>
    <property type="molecule type" value="Genomic_DNA"/>
</dbReference>
<dbReference type="Pfam" id="PF07206">
    <property type="entry name" value="Baculo_LEF-10"/>
    <property type="match status" value="1"/>
</dbReference>
<dbReference type="EMBL" id="MN696165">
    <property type="protein sequence ID" value="QGY99372.1"/>
    <property type="molecule type" value="Genomic_DNA"/>
</dbReference>
<dbReference type="EMBL" id="MN696168">
    <property type="protein sequence ID" value="QGY99798.1"/>
    <property type="molecule type" value="Genomic_DNA"/>
</dbReference>
<organismHost>
    <name type="scientific">Cydia pomonella</name>
    <name type="common">Codling moth</name>
    <dbReference type="NCBI Taxonomy" id="82600"/>
</organismHost>
<evidence type="ECO:0000313" key="3">
    <source>
        <dbReference type="EMBL" id="AIU37062.1"/>
    </source>
</evidence>
<gene>
    <name evidence="4" type="primary">orf137</name>
</gene>